<dbReference type="PANTHER" id="PTHR11834">
    <property type="entry name" value="TRANSCRIPTIONAL ENHANCER FACTOR TEF RELATED"/>
    <property type="match status" value="1"/>
</dbReference>
<feature type="domain" description="TEA" evidence="10">
    <location>
        <begin position="121"/>
        <end position="195"/>
    </location>
</feature>
<dbReference type="InterPro" id="IPR000818">
    <property type="entry name" value="TEA/ATTS_dom"/>
</dbReference>
<protein>
    <submittedName>
        <fullName evidence="11">TEA/ATTS domain family-domain-containing protein</fullName>
    </submittedName>
</protein>
<keyword evidence="3" id="KW-0805">Transcription regulation</keyword>
<evidence type="ECO:0000313" key="12">
    <source>
        <dbReference type="Proteomes" id="UP000326198"/>
    </source>
</evidence>
<evidence type="ECO:0000313" key="11">
    <source>
        <dbReference type="EMBL" id="KAE8371990.1"/>
    </source>
</evidence>
<keyword evidence="7" id="KW-0749">Sporulation</keyword>
<proteinExistence type="inferred from homology"/>
<keyword evidence="7" id="KW-0183">Conidiation</keyword>
<feature type="region of interest" description="Disordered" evidence="9">
    <location>
        <begin position="204"/>
        <end position="234"/>
    </location>
</feature>
<dbReference type="InterPro" id="IPR050937">
    <property type="entry name" value="TEC1_TEAD_TF"/>
</dbReference>
<dbReference type="PROSITE" id="PS51088">
    <property type="entry name" value="TEA_2"/>
    <property type="match status" value="1"/>
</dbReference>
<dbReference type="GO" id="GO:0048315">
    <property type="term" value="P:conidium formation"/>
    <property type="evidence" value="ECO:0007669"/>
    <property type="project" value="UniProtKB-KW"/>
</dbReference>
<gene>
    <name evidence="11" type="ORF">BDV26DRAFT_111886</name>
</gene>
<dbReference type="OrthoDB" id="10006572at2759"/>
<dbReference type="PRINTS" id="PR00065">
    <property type="entry name" value="TEADOMAIN"/>
</dbReference>
<dbReference type="PANTHER" id="PTHR11834:SF0">
    <property type="entry name" value="PROTEIN SCALLOPED"/>
    <property type="match status" value="1"/>
</dbReference>
<keyword evidence="12" id="KW-1185">Reference proteome</keyword>
<keyword evidence="6" id="KW-0539">Nucleus</keyword>
<dbReference type="InterPro" id="IPR038096">
    <property type="entry name" value="TEA/ATTS_sf"/>
</dbReference>
<evidence type="ECO:0000256" key="1">
    <source>
        <dbReference type="ARBA" id="ARBA00004123"/>
    </source>
</evidence>
<evidence type="ECO:0000256" key="9">
    <source>
        <dbReference type="SAM" id="MobiDB-lite"/>
    </source>
</evidence>
<evidence type="ECO:0000256" key="7">
    <source>
        <dbReference type="ARBA" id="ARBA00023321"/>
    </source>
</evidence>
<dbReference type="GO" id="GO:0005667">
    <property type="term" value="C:transcription regulator complex"/>
    <property type="evidence" value="ECO:0007669"/>
    <property type="project" value="TreeGrafter"/>
</dbReference>
<evidence type="ECO:0000256" key="5">
    <source>
        <dbReference type="ARBA" id="ARBA00023163"/>
    </source>
</evidence>
<dbReference type="Pfam" id="PF01285">
    <property type="entry name" value="TEA"/>
    <property type="match status" value="1"/>
</dbReference>
<name>A0A5N7ATA2_9EURO</name>
<evidence type="ECO:0000256" key="3">
    <source>
        <dbReference type="ARBA" id="ARBA00023015"/>
    </source>
</evidence>
<dbReference type="AlphaFoldDB" id="A0A5N7ATA2"/>
<accession>A0A5N7ATA2</accession>
<keyword evidence="4" id="KW-0010">Activator</keyword>
<dbReference type="SMART" id="SM00426">
    <property type="entry name" value="TEA"/>
    <property type="match status" value="1"/>
</dbReference>
<keyword evidence="5" id="KW-0804">Transcription</keyword>
<dbReference type="GO" id="GO:0000981">
    <property type="term" value="F:DNA-binding transcription factor activity, RNA polymerase II-specific"/>
    <property type="evidence" value="ECO:0007669"/>
    <property type="project" value="TreeGrafter"/>
</dbReference>
<evidence type="ECO:0000256" key="4">
    <source>
        <dbReference type="ARBA" id="ARBA00023159"/>
    </source>
</evidence>
<comment type="subcellular location">
    <subcellularLocation>
        <location evidence="1">Nucleus</location>
    </subcellularLocation>
</comment>
<comment type="similarity">
    <text evidence="2">Belongs to the TEC1 family.</text>
</comment>
<dbReference type="PROSITE" id="PS00554">
    <property type="entry name" value="TEA_1"/>
    <property type="match status" value="1"/>
</dbReference>
<dbReference type="Proteomes" id="UP000326198">
    <property type="component" value="Unassembled WGS sequence"/>
</dbReference>
<dbReference type="EMBL" id="ML736382">
    <property type="protein sequence ID" value="KAE8371990.1"/>
    <property type="molecule type" value="Genomic_DNA"/>
</dbReference>
<evidence type="ECO:0000256" key="6">
    <source>
        <dbReference type="ARBA" id="ARBA00023242"/>
    </source>
</evidence>
<organism evidence="11 12">
    <name type="scientific">Aspergillus bertholletiae</name>
    <dbReference type="NCBI Taxonomy" id="1226010"/>
    <lineage>
        <taxon>Eukaryota</taxon>
        <taxon>Fungi</taxon>
        <taxon>Dikarya</taxon>
        <taxon>Ascomycota</taxon>
        <taxon>Pezizomycotina</taxon>
        <taxon>Eurotiomycetes</taxon>
        <taxon>Eurotiomycetidae</taxon>
        <taxon>Eurotiales</taxon>
        <taxon>Aspergillaceae</taxon>
        <taxon>Aspergillus</taxon>
        <taxon>Aspergillus subgen. Circumdati</taxon>
    </lineage>
</organism>
<sequence>MPQNEQFLESLVTLPCQEPPNTSGDTQQYSDNLAHNDTVGSDNHPQQFIFKDPQSPVPNFPIPTATTALDHPQLSSHRYHVKRLRRLQFDGSTFAGSQRGRSYLNSQKYLEYKAQPRRDGGKNGEPVWSDKLEDAFQQALEANPPMGRRKWCERGRPYGRNELIANYIYRLTGKRRTRKQVSSHLQVLDSFLKGDPDWERLVREKPADHSNSQTQSVGPRWGSSIHLPSSQYSDHMNASHLEPLRLMSPNSRGLPLPQCSPTLDRQDSHVSAVHCLSFDMRVSAPNTSGRIDDALHVYTRLQGYQRQTPMPLEELMNWRLSFPHLNSSFLDVNDPLNCEIILLEASLDLMDGFPPTGSRLEISLELDIANPTSGAAPMSNQMENWTCYTFIYEDGQRTTQARHDIPKLNTTRIRLPFESSWWAQRFTMITQDKQMVEDSDHHRGTEERNRQYFRTLSAVQEIRASEPASLQNQYSGSPSNESKRVAILLWRFRETRPAEVGVTIWRKLIISRAVAMGFTSPSFFRFNPTEQAYPQHVPEPSDS</sequence>
<reference evidence="11 12" key="1">
    <citation type="submission" date="2019-04" db="EMBL/GenBank/DDBJ databases">
        <title>Friends and foes A comparative genomics studyof 23 Aspergillus species from section Flavi.</title>
        <authorList>
            <consortium name="DOE Joint Genome Institute"/>
            <person name="Kjaerbolling I."/>
            <person name="Vesth T."/>
            <person name="Frisvad J.C."/>
            <person name="Nybo J.L."/>
            <person name="Theobald S."/>
            <person name="Kildgaard S."/>
            <person name="Isbrandt T."/>
            <person name="Kuo A."/>
            <person name="Sato A."/>
            <person name="Lyhne E.K."/>
            <person name="Kogle M.E."/>
            <person name="Wiebenga A."/>
            <person name="Kun R.S."/>
            <person name="Lubbers R.J."/>
            <person name="Makela M.R."/>
            <person name="Barry K."/>
            <person name="Chovatia M."/>
            <person name="Clum A."/>
            <person name="Daum C."/>
            <person name="Haridas S."/>
            <person name="He G."/>
            <person name="LaButti K."/>
            <person name="Lipzen A."/>
            <person name="Mondo S."/>
            <person name="Riley R."/>
            <person name="Salamov A."/>
            <person name="Simmons B.A."/>
            <person name="Magnuson J.K."/>
            <person name="Henrissat B."/>
            <person name="Mortensen U.H."/>
            <person name="Larsen T.O."/>
            <person name="Devries R.P."/>
            <person name="Grigoriev I.V."/>
            <person name="Machida M."/>
            <person name="Baker S.E."/>
            <person name="Andersen M.R."/>
        </authorList>
    </citation>
    <scope>NUCLEOTIDE SEQUENCE [LARGE SCALE GENOMIC DNA]</scope>
    <source>
        <strain evidence="11 12">IBT 29228</strain>
    </source>
</reference>
<evidence type="ECO:0000256" key="2">
    <source>
        <dbReference type="ARBA" id="ARBA00008421"/>
    </source>
</evidence>
<dbReference type="Gene3D" id="6.10.20.40">
    <property type="entry name" value="TEA/ATTS domain"/>
    <property type="match status" value="1"/>
</dbReference>
<feature type="DNA-binding region" description="TEA" evidence="8">
    <location>
        <begin position="121"/>
        <end position="195"/>
    </location>
</feature>
<evidence type="ECO:0000256" key="8">
    <source>
        <dbReference type="PROSITE-ProRule" id="PRU00505"/>
    </source>
</evidence>
<dbReference type="GO" id="GO:0000978">
    <property type="term" value="F:RNA polymerase II cis-regulatory region sequence-specific DNA binding"/>
    <property type="evidence" value="ECO:0007669"/>
    <property type="project" value="TreeGrafter"/>
</dbReference>
<evidence type="ECO:0000259" key="10">
    <source>
        <dbReference type="PROSITE" id="PS51088"/>
    </source>
</evidence>
<dbReference type="GO" id="GO:0005634">
    <property type="term" value="C:nucleus"/>
    <property type="evidence" value="ECO:0007669"/>
    <property type="project" value="UniProtKB-SubCell"/>
</dbReference>